<feature type="domain" description="NIPSNAP" evidence="2">
    <location>
        <begin position="23"/>
        <end position="118"/>
    </location>
</feature>
<proteinExistence type="inferred from homology"/>
<organism evidence="3 4">
    <name type="scientific">Mya arenaria</name>
    <name type="common">Soft-shell clam</name>
    <dbReference type="NCBI Taxonomy" id="6604"/>
    <lineage>
        <taxon>Eukaryota</taxon>
        <taxon>Metazoa</taxon>
        <taxon>Spiralia</taxon>
        <taxon>Lophotrochozoa</taxon>
        <taxon>Mollusca</taxon>
        <taxon>Bivalvia</taxon>
        <taxon>Autobranchia</taxon>
        <taxon>Heteroconchia</taxon>
        <taxon>Euheterodonta</taxon>
        <taxon>Imparidentia</taxon>
        <taxon>Neoheterodontei</taxon>
        <taxon>Myida</taxon>
        <taxon>Myoidea</taxon>
        <taxon>Myidae</taxon>
        <taxon>Mya</taxon>
    </lineage>
</organism>
<comment type="similarity">
    <text evidence="1">Belongs to the NipSnap family.</text>
</comment>
<dbReference type="Proteomes" id="UP001164746">
    <property type="component" value="Chromosome 8"/>
</dbReference>
<gene>
    <name evidence="3" type="ORF">MAR_025846</name>
</gene>
<evidence type="ECO:0000313" key="3">
    <source>
        <dbReference type="EMBL" id="WAR11666.1"/>
    </source>
</evidence>
<dbReference type="Gene3D" id="3.30.70.100">
    <property type="match status" value="1"/>
</dbReference>
<dbReference type="PANTHER" id="PTHR21017">
    <property type="entry name" value="NIPSNAP-RELATED"/>
    <property type="match status" value="1"/>
</dbReference>
<dbReference type="SUPFAM" id="SSF54909">
    <property type="entry name" value="Dimeric alpha+beta barrel"/>
    <property type="match status" value="1"/>
</dbReference>
<name>A0ABY7EWV9_MYAAR</name>
<dbReference type="InterPro" id="IPR011008">
    <property type="entry name" value="Dimeric_a/b-barrel"/>
</dbReference>
<evidence type="ECO:0000313" key="4">
    <source>
        <dbReference type="Proteomes" id="UP001164746"/>
    </source>
</evidence>
<dbReference type="Pfam" id="PF07978">
    <property type="entry name" value="NIPSNAP"/>
    <property type="match status" value="1"/>
</dbReference>
<dbReference type="EMBL" id="CP111019">
    <property type="protein sequence ID" value="WAR11666.1"/>
    <property type="molecule type" value="Genomic_DNA"/>
</dbReference>
<evidence type="ECO:0000256" key="1">
    <source>
        <dbReference type="ARBA" id="ARBA00005291"/>
    </source>
</evidence>
<evidence type="ECO:0000259" key="2">
    <source>
        <dbReference type="Pfam" id="PF07978"/>
    </source>
</evidence>
<keyword evidence="4" id="KW-1185">Reference proteome</keyword>
<dbReference type="PANTHER" id="PTHR21017:SF19">
    <property type="entry name" value="PROTEIN NIPSNAP HOMOLOG 3B"/>
    <property type="match status" value="1"/>
</dbReference>
<sequence length="172" mass="20051">MALKASFNRIGFLGRNYTLQKIYELRTYVVNPRDQRQFLDLSKEWMHLRTAHSKLIGYWTNELGSGINDMVHIWEYDSLKHRADVRQRLAGDPEWVGSYFSKILPWLQRQENDLLRCLPGTEVKDAPGSGWLLWHHNDLDNAAANPLKTDEASKFYVVQSKVLLPTPWSPLK</sequence>
<protein>
    <submittedName>
        <fullName evidence="3">NPS3B-like protein</fullName>
    </submittedName>
</protein>
<dbReference type="InterPro" id="IPR012577">
    <property type="entry name" value="NIPSNAP"/>
</dbReference>
<reference evidence="3" key="1">
    <citation type="submission" date="2022-11" db="EMBL/GenBank/DDBJ databases">
        <title>Centuries of genome instability and evolution in soft-shell clam transmissible cancer (bioRxiv).</title>
        <authorList>
            <person name="Hart S.F.M."/>
            <person name="Yonemitsu M.A."/>
            <person name="Giersch R.M."/>
            <person name="Beal B.F."/>
            <person name="Arriagada G."/>
            <person name="Davis B.W."/>
            <person name="Ostrander E.A."/>
            <person name="Goff S.P."/>
            <person name="Metzger M.J."/>
        </authorList>
    </citation>
    <scope>NUCLEOTIDE SEQUENCE</scope>
    <source>
        <strain evidence="3">MELC-2E11</strain>
        <tissue evidence="3">Siphon/mantle</tissue>
    </source>
</reference>
<accession>A0ABY7EWV9</accession>
<dbReference type="InterPro" id="IPR051557">
    <property type="entry name" value="NipSnap_domain"/>
</dbReference>